<dbReference type="GO" id="GO:0006508">
    <property type="term" value="P:proteolysis"/>
    <property type="evidence" value="ECO:0007669"/>
    <property type="project" value="UniProtKB-KW"/>
</dbReference>
<dbReference type="CDD" id="cd19499">
    <property type="entry name" value="RecA-like_ClpB_Hsp104-like"/>
    <property type="match status" value="1"/>
</dbReference>
<keyword evidence="3" id="KW-0143">Chaperone</keyword>
<dbReference type="PANTHER" id="PTHR11638:SF18">
    <property type="entry name" value="HEAT SHOCK PROTEIN 104"/>
    <property type="match status" value="1"/>
</dbReference>
<reference evidence="6 7" key="1">
    <citation type="submission" date="2016-07" db="EMBL/GenBank/DDBJ databases">
        <title>Draft genome of Scalindua rubra, obtained from a brine-seawater interface in the Red Sea, sheds light on salt adaptation in anammox bacteria.</title>
        <authorList>
            <person name="Speth D.R."/>
            <person name="Lagkouvardos I."/>
            <person name="Wang Y."/>
            <person name="Qian P.-Y."/>
            <person name="Dutilh B.E."/>
            <person name="Jetten M.S."/>
        </authorList>
    </citation>
    <scope>NUCLEOTIDE SEQUENCE [LARGE SCALE GENOMIC DNA]</scope>
    <source>
        <strain evidence="6">BSI-1</strain>
    </source>
</reference>
<feature type="domain" description="AAA+ ATPase" evidence="4">
    <location>
        <begin position="12"/>
        <end position="173"/>
    </location>
</feature>
<gene>
    <name evidence="6" type="primary">clpB_1</name>
    <name evidence="6" type="ORF">SCARUB_02828</name>
</gene>
<dbReference type="GO" id="GO:0034605">
    <property type="term" value="P:cellular response to heat"/>
    <property type="evidence" value="ECO:0007669"/>
    <property type="project" value="TreeGrafter"/>
</dbReference>
<dbReference type="InterPro" id="IPR019489">
    <property type="entry name" value="Clp_ATPase_C"/>
</dbReference>
<dbReference type="PROSITE" id="PS00871">
    <property type="entry name" value="CLPAB_2"/>
    <property type="match status" value="1"/>
</dbReference>
<keyword evidence="2" id="KW-0067">ATP-binding</keyword>
<dbReference type="InterPro" id="IPR001270">
    <property type="entry name" value="ClpA/B"/>
</dbReference>
<dbReference type="EC" id="3.4.21.-" evidence="6"/>
<dbReference type="InterPro" id="IPR027417">
    <property type="entry name" value="P-loop_NTPase"/>
</dbReference>
<dbReference type="Pfam" id="PF10431">
    <property type="entry name" value="ClpB_D2-small"/>
    <property type="match status" value="1"/>
</dbReference>
<dbReference type="InterPro" id="IPR003959">
    <property type="entry name" value="ATPase_AAA_core"/>
</dbReference>
<proteinExistence type="predicted"/>
<feature type="domain" description="Clp ATPase C-terminal" evidence="5">
    <location>
        <begin position="180"/>
        <end position="270"/>
    </location>
</feature>
<dbReference type="Gene3D" id="1.10.8.60">
    <property type="match status" value="1"/>
</dbReference>
<dbReference type="PRINTS" id="PR00300">
    <property type="entry name" value="CLPPROTEASEA"/>
</dbReference>
<evidence type="ECO:0000259" key="4">
    <source>
        <dbReference type="SMART" id="SM00382"/>
    </source>
</evidence>
<evidence type="ECO:0000313" key="6">
    <source>
        <dbReference type="EMBL" id="ODS32043.1"/>
    </source>
</evidence>
<protein>
    <submittedName>
        <fullName evidence="6">ATP-dependent protease Clp (Chain B)</fullName>
        <ecNumber evidence="6">3.4.21.-</ecNumber>
    </submittedName>
</protein>
<dbReference type="InterPro" id="IPR028299">
    <property type="entry name" value="ClpA/B_CS2"/>
</dbReference>
<evidence type="ECO:0000259" key="5">
    <source>
        <dbReference type="SMART" id="SM01086"/>
    </source>
</evidence>
<dbReference type="GO" id="GO:0005524">
    <property type="term" value="F:ATP binding"/>
    <property type="evidence" value="ECO:0007669"/>
    <property type="project" value="UniProtKB-KW"/>
</dbReference>
<dbReference type="SMART" id="SM01086">
    <property type="entry name" value="ClpB_D2-small"/>
    <property type="match status" value="1"/>
</dbReference>
<keyword evidence="6" id="KW-0378">Hydrolase</keyword>
<evidence type="ECO:0000256" key="1">
    <source>
        <dbReference type="ARBA" id="ARBA00022741"/>
    </source>
</evidence>
<sequence length="376" mass="43141">MAHTGLSERHGPLAIFLFLGPTGVGKTELARLLALFLFGSESDMIRLDMSEYMEEHSVAKLIGSPPGYVGHEEEGQLTGKLRTKPYSVVLLDEIEKAHTRVFDMFLQVFDEGRLTDSKGRTADARNAIFIMTSNIPSDKHIGFNHQDTEESKTEVLREVEKRFRTEFINRIDEQIVFRPLGEEDASNILRPMLDDVCMNLKKKYGVTLQVGEEAKRFIAKAGHSPQYGVRELRRTVERLIQVPLSLMIQKGELKKHEYWQVVCVNNKISIIPKIKRDSEVIIEHYEDASKKLSPEERENLHKNIKTFVEKLEKASTDEEIVNIIKEIIFDIRKAQKKPQPPKPVKEPLEGIEDRLHGADFNSIKNILITSLKKKFR</sequence>
<dbReference type="Pfam" id="PF07724">
    <property type="entry name" value="AAA_2"/>
    <property type="match status" value="1"/>
</dbReference>
<dbReference type="EMBL" id="MAYW01000080">
    <property type="protein sequence ID" value="ODS32043.1"/>
    <property type="molecule type" value="Genomic_DNA"/>
</dbReference>
<dbReference type="SUPFAM" id="SSF52540">
    <property type="entry name" value="P-loop containing nucleoside triphosphate hydrolases"/>
    <property type="match status" value="1"/>
</dbReference>
<dbReference type="PANTHER" id="PTHR11638">
    <property type="entry name" value="ATP-DEPENDENT CLP PROTEASE"/>
    <property type="match status" value="1"/>
</dbReference>
<dbReference type="InterPro" id="IPR003593">
    <property type="entry name" value="AAA+_ATPase"/>
</dbReference>
<keyword evidence="1" id="KW-0547">Nucleotide-binding</keyword>
<dbReference type="GO" id="GO:0008233">
    <property type="term" value="F:peptidase activity"/>
    <property type="evidence" value="ECO:0007669"/>
    <property type="project" value="UniProtKB-KW"/>
</dbReference>
<accession>A0A1E3X8T0</accession>
<dbReference type="PATRIC" id="fig|1872076.5.peg.3342"/>
<dbReference type="GO" id="GO:0005737">
    <property type="term" value="C:cytoplasm"/>
    <property type="evidence" value="ECO:0007669"/>
    <property type="project" value="TreeGrafter"/>
</dbReference>
<dbReference type="AlphaFoldDB" id="A0A1E3X8T0"/>
<dbReference type="InterPro" id="IPR050130">
    <property type="entry name" value="ClpA_ClpB"/>
</dbReference>
<name>A0A1E3X8T0_9BACT</name>
<evidence type="ECO:0000256" key="2">
    <source>
        <dbReference type="ARBA" id="ARBA00022840"/>
    </source>
</evidence>
<evidence type="ECO:0000256" key="3">
    <source>
        <dbReference type="ARBA" id="ARBA00023186"/>
    </source>
</evidence>
<dbReference type="SMART" id="SM00382">
    <property type="entry name" value="AAA"/>
    <property type="match status" value="1"/>
</dbReference>
<comment type="caution">
    <text evidence="6">The sequence shown here is derived from an EMBL/GenBank/DDBJ whole genome shotgun (WGS) entry which is preliminary data.</text>
</comment>
<organism evidence="6 7">
    <name type="scientific">Candidatus Scalindua rubra</name>
    <dbReference type="NCBI Taxonomy" id="1872076"/>
    <lineage>
        <taxon>Bacteria</taxon>
        <taxon>Pseudomonadati</taxon>
        <taxon>Planctomycetota</taxon>
        <taxon>Candidatus Brocadiia</taxon>
        <taxon>Candidatus Brocadiales</taxon>
        <taxon>Candidatus Scalinduaceae</taxon>
        <taxon>Candidatus Scalindua</taxon>
    </lineage>
</organism>
<dbReference type="GO" id="GO:0016887">
    <property type="term" value="F:ATP hydrolysis activity"/>
    <property type="evidence" value="ECO:0007669"/>
    <property type="project" value="InterPro"/>
</dbReference>
<dbReference type="Proteomes" id="UP000094056">
    <property type="component" value="Unassembled WGS sequence"/>
</dbReference>
<dbReference type="Gene3D" id="3.40.50.300">
    <property type="entry name" value="P-loop containing nucleotide triphosphate hydrolases"/>
    <property type="match status" value="1"/>
</dbReference>
<keyword evidence="6" id="KW-0645">Protease</keyword>
<evidence type="ECO:0000313" key="7">
    <source>
        <dbReference type="Proteomes" id="UP000094056"/>
    </source>
</evidence>